<evidence type="ECO:0000256" key="5">
    <source>
        <dbReference type="ARBA" id="ARBA00023040"/>
    </source>
</evidence>
<proteinExistence type="inferred from homology"/>
<keyword evidence="5 9" id="KW-0297">G-protein coupled receptor</keyword>
<dbReference type="InterPro" id="IPR000276">
    <property type="entry name" value="GPCR_Rhodpsn"/>
</dbReference>
<feature type="signal peptide" evidence="11">
    <location>
        <begin position="1"/>
        <end position="20"/>
    </location>
</feature>
<evidence type="ECO:0000256" key="4">
    <source>
        <dbReference type="ARBA" id="ARBA00022989"/>
    </source>
</evidence>
<feature type="transmembrane region" description="Helical" evidence="10">
    <location>
        <begin position="1868"/>
        <end position="1893"/>
    </location>
</feature>
<dbReference type="GO" id="GO:0004930">
    <property type="term" value="F:G protein-coupled receptor activity"/>
    <property type="evidence" value="ECO:0007669"/>
    <property type="project" value="UniProtKB-KW"/>
</dbReference>
<comment type="similarity">
    <text evidence="2 9">Belongs to the G-protein coupled receptor 1 family.</text>
</comment>
<dbReference type="CDD" id="cd00637">
    <property type="entry name" value="7tm_classA_rhodopsin-like"/>
    <property type="match status" value="1"/>
</dbReference>
<dbReference type="PROSITE" id="PS50262">
    <property type="entry name" value="G_PROTEIN_RECEP_F1_2"/>
    <property type="match status" value="1"/>
</dbReference>
<evidence type="ECO:0000256" key="7">
    <source>
        <dbReference type="ARBA" id="ARBA00023170"/>
    </source>
</evidence>
<sequence>MFSRILEIFVFVLVALNAESAPAVNKARQFLPALPGYVPVYIRPGDTPLEDINPDLAEAFNSYAEKHARLSFGRANTLSDGKIHVHIDSPDISSLEDLTLDEQNAVINMDSFLIKLVVLAICGHFALSQENAGTSIAPSLEECYNNTLYVTRDYRLPSSISVLVELIRKIEDASPNLDARELSYQLLHRFRQDGIKKTSREVDSSLGLPYSPKGWEAYKNRVQLKKLTPGNAITFNNDSITPLEACSLHFMVSSTIETQTRGDEGSTCSRLSHYTSRIRKRQVELTESDYSKSSCPIESGVIYTKWGAVKAGLVLSGIAAGFQPNPVKTTNGTVESSYASTIAGELSEVALYESSLAKTLGNSGGWNSTIVPKYYFVNSNTRENLYLTDAEIRGGFDGLYMALNIPDWKNKNSNIKISQILDLYYGRGLFNNASVRACNRKELVKSLVNDNNKLITQTALFNYLLNEESLDSYSPSKSAFITMATEAVSSLQNYINSNLNDLTCQAEDDVLARVSADLLIFVDTAWNYQTIQPLIATILDNADVNSYESSYTIFDGVNCNKIVNKSRSILDFYEQFNLTQLQKYPSGFNYVKVLQVAQNLLTAKLNNETDLTGQATIVMLLPHSTPTTSQKESSVTLLNEMKQILPDLRVIVAGSGDKSSYSDLVVNNNADVFTVADNTEDSSLKEVGKSVVSRVQQIPRNVVDPSCGSSFTSDGAHNFEVNQYVEPAAVNYHKVAPNYYYNGQTVKVQGLGYGTLAVCMSTTDPNVRANTTNAECKNVVSDEYSKDITGYCTDKSVTECPPLYISVQGLDSQNRCTGFFVGDAKETTSSAIPDLLYDCYRNSTTLSPEQPLTIRSLVELIRKIEMRSEIASNARILATSMLHGVVLDGIRRSEYGGDAFMIPYRATGEEFYKYKLTVDYLTSGESSLFPADALTTPELCFLHTMVSNTVDGWVRGDESTTCTHQSKMPFELSAMEENHQISNCPIKKGNVNTKWGAVSAGHIIAATASALQQTTATFERIELSINNASDKNVTSVPPTIVTNTNNVNNVWISTIAGDLATVILKQAQYTPEIGTDGFWNDTLLPRIYYLKSTNWDMTETDILGGIDGLAIAHYFKNHDVSSTRLSQLIDMYYSERGIMNNGEYKVTNRSATLNKLLNEISLEEQVANTAKLLQKIGTYDVYLSSQNIDKLATAVTDQFKTIAGEVTKKYDNVEGIHGRQIKSPIEIIVIFDGSYEAYTAQRIIHGLTEAAEVSHLGSKLGVINGQSGNWMANVTGDLFQLFRDLHQSKSDWPSSLSLGRSLTTVSYYYDNKTTANCKAKPMGRSILIVTKSGRLTDNDFESSRRAFNTIKNSNPETSFVVVTTPEGKDAFSELTARFRDNDYVLTPPEQTHSLIQNVSSTLSTIPANIVNFHCSQGEVRLTDYVTPNVTAFYQIRREHVQASHIVTKFSSSGHLSVCAFVTDSTTENNEICKDITVNDEISFDSVELCAPEPACNLEFRVSVNATEISCEETSCRYPDQVRVDIIWQRSSAHVIVAHPAQSSRIKEGQNEDRTSSSDALEELTKRALLNKWDVLLSPSVFGQSSNLISQGDIWKLYAILTKVPHWSRRRTSRHSCGGTTYLCNCRRKVPHSQATLRVFVRHLAGTTYLPVLAGTTRHYHPKAGRASTATNTEHMPMHQTTEAHFSTEFFHFEAIFTTTQLHALASTSASSIIRKTLEFLFDRPSRPRENRASVDDRTRSLSLSFRKRTDGDGTPMDVPTIGEIRFARSVAKSYDAEGRKASTGRERCWGRQSVAVDAGLQLEEGVAPAESPPHVTDSVTYIRRSSLEYIMDYLISLYGCMFLVGVLGNGSLGLTLCCGPGAKTRSPLLFGLIVADLLVCCLSGPVTAALYVLTSWTQTWRHVALFVQAWPVSASTLLMMAVSVDRYLTVKNYRPAGQVARRRYLLTTAVVLTWITAAILSGTQLISKHPWKRSLIVAHVILVYVLPACAVLISHLGVHAKLTALSLTARAKHGELPLPMPLLRRPTHVIIVAGIPKQGNRLQTTETTVEDASPQPPTSTLRSRRRLANSLLWVAIVFALCWFPYVVCQFCGELGSTPPPITSNFLLDLEPPVAQSSVPLPVTCSTLQERLFYQRSRAGTIPPPTGASSTYSSTFFALSLLTDLSVIIEPRRENYLRTHDISRSLFILYPEEDRSITSQLLTFSLLNFSPNLTVLVVLRRVSTSMF</sequence>
<dbReference type="SUPFAM" id="SSF81321">
    <property type="entry name" value="Family A G protein-coupled receptor-like"/>
    <property type="match status" value="1"/>
</dbReference>
<organism evidence="13 14">
    <name type="scientific">Tenebrio molitor</name>
    <name type="common">Yellow mealworm beetle</name>
    <dbReference type="NCBI Taxonomy" id="7067"/>
    <lineage>
        <taxon>Eukaryota</taxon>
        <taxon>Metazoa</taxon>
        <taxon>Ecdysozoa</taxon>
        <taxon>Arthropoda</taxon>
        <taxon>Hexapoda</taxon>
        <taxon>Insecta</taxon>
        <taxon>Pterygota</taxon>
        <taxon>Neoptera</taxon>
        <taxon>Endopterygota</taxon>
        <taxon>Coleoptera</taxon>
        <taxon>Polyphaga</taxon>
        <taxon>Cucujiformia</taxon>
        <taxon>Tenebrionidae</taxon>
        <taxon>Tenebrio</taxon>
    </lineage>
</organism>
<keyword evidence="4 10" id="KW-1133">Transmembrane helix</keyword>
<evidence type="ECO:0000313" key="14">
    <source>
        <dbReference type="Proteomes" id="UP000719412"/>
    </source>
</evidence>
<feature type="transmembrane region" description="Helical" evidence="10">
    <location>
        <begin position="1944"/>
        <end position="1963"/>
    </location>
</feature>
<feature type="domain" description="G-protein coupled receptors family 1 profile" evidence="12">
    <location>
        <begin position="1839"/>
        <end position="2087"/>
    </location>
</feature>
<evidence type="ECO:0000256" key="11">
    <source>
        <dbReference type="SAM" id="SignalP"/>
    </source>
</evidence>
<evidence type="ECO:0000256" key="10">
    <source>
        <dbReference type="SAM" id="Phobius"/>
    </source>
</evidence>
<dbReference type="PANTHER" id="PTHR45695:SF15">
    <property type="entry name" value="OPSIN RH2"/>
    <property type="match status" value="1"/>
</dbReference>
<reference evidence="13" key="2">
    <citation type="submission" date="2021-08" db="EMBL/GenBank/DDBJ databases">
        <authorList>
            <person name="Eriksson T."/>
        </authorList>
    </citation>
    <scope>NUCLEOTIDE SEQUENCE</scope>
    <source>
        <strain evidence="13">Stoneville</strain>
        <tissue evidence="13">Whole head</tissue>
    </source>
</reference>
<evidence type="ECO:0000256" key="1">
    <source>
        <dbReference type="ARBA" id="ARBA00004141"/>
    </source>
</evidence>
<dbReference type="Gene3D" id="1.20.1070.10">
    <property type="entry name" value="Rhodopsin 7-helix transmembrane proteins"/>
    <property type="match status" value="1"/>
</dbReference>
<dbReference type="PANTHER" id="PTHR45695">
    <property type="entry name" value="LEUCOKININ RECEPTOR-RELATED"/>
    <property type="match status" value="1"/>
</dbReference>
<gene>
    <name evidence="13" type="ORF">GEV33_007085</name>
</gene>
<dbReference type="PRINTS" id="PR00237">
    <property type="entry name" value="GPCRRHODOPSN"/>
</dbReference>
<comment type="caution">
    <text evidence="13">The sequence shown here is derived from an EMBL/GenBank/DDBJ whole genome shotgun (WGS) entry which is preliminary data.</text>
</comment>
<evidence type="ECO:0000256" key="3">
    <source>
        <dbReference type="ARBA" id="ARBA00022692"/>
    </source>
</evidence>
<evidence type="ECO:0000256" key="6">
    <source>
        <dbReference type="ARBA" id="ARBA00023136"/>
    </source>
</evidence>
<keyword evidence="3 9" id="KW-0812">Transmembrane</keyword>
<keyword evidence="7 9" id="KW-0675">Receptor</keyword>
<feature type="transmembrane region" description="Helical" evidence="10">
    <location>
        <begin position="1905"/>
        <end position="1924"/>
    </location>
</feature>
<keyword evidence="11" id="KW-0732">Signal</keyword>
<evidence type="ECO:0000256" key="8">
    <source>
        <dbReference type="ARBA" id="ARBA00023224"/>
    </source>
</evidence>
<keyword evidence="8 9" id="KW-0807">Transducer</keyword>
<dbReference type="EMBL" id="JABDTM020022726">
    <property type="protein sequence ID" value="KAH0815704.1"/>
    <property type="molecule type" value="Genomic_DNA"/>
</dbReference>
<dbReference type="Proteomes" id="UP000719412">
    <property type="component" value="Unassembled WGS sequence"/>
</dbReference>
<accession>A0A8J6HJB7</accession>
<feature type="transmembrane region" description="Helical" evidence="10">
    <location>
        <begin position="1833"/>
        <end position="1856"/>
    </location>
</feature>
<protein>
    <recommendedName>
        <fullName evidence="12">G-protein coupled receptors family 1 profile domain-containing protein</fullName>
    </recommendedName>
</protein>
<feature type="transmembrane region" description="Helical" evidence="10">
    <location>
        <begin position="1975"/>
        <end position="1998"/>
    </location>
</feature>
<dbReference type="PROSITE" id="PS00237">
    <property type="entry name" value="G_PROTEIN_RECEP_F1_1"/>
    <property type="match status" value="1"/>
</dbReference>
<dbReference type="GO" id="GO:0005886">
    <property type="term" value="C:plasma membrane"/>
    <property type="evidence" value="ECO:0007669"/>
    <property type="project" value="TreeGrafter"/>
</dbReference>
<reference evidence="13" key="1">
    <citation type="journal article" date="2020" name="J Insects Food Feed">
        <title>The yellow mealworm (Tenebrio molitor) genome: a resource for the emerging insects as food and feed industry.</title>
        <authorList>
            <person name="Eriksson T."/>
            <person name="Andere A."/>
            <person name="Kelstrup H."/>
            <person name="Emery V."/>
            <person name="Picard C."/>
        </authorList>
    </citation>
    <scope>NUCLEOTIDE SEQUENCE</scope>
    <source>
        <strain evidence="13">Stoneville</strain>
        <tissue evidence="13">Whole head</tissue>
    </source>
</reference>
<comment type="subcellular location">
    <subcellularLocation>
        <location evidence="1">Membrane</location>
        <topology evidence="1">Multi-pass membrane protein</topology>
    </subcellularLocation>
</comment>
<evidence type="ECO:0000256" key="2">
    <source>
        <dbReference type="ARBA" id="ARBA00010663"/>
    </source>
</evidence>
<name>A0A8J6HJB7_TENMO</name>
<evidence type="ECO:0000313" key="13">
    <source>
        <dbReference type="EMBL" id="KAH0815704.1"/>
    </source>
</evidence>
<keyword evidence="14" id="KW-1185">Reference proteome</keyword>
<dbReference type="Pfam" id="PF00001">
    <property type="entry name" value="7tm_1"/>
    <property type="match status" value="1"/>
</dbReference>
<evidence type="ECO:0000256" key="9">
    <source>
        <dbReference type="RuleBase" id="RU000688"/>
    </source>
</evidence>
<feature type="chain" id="PRO_5035241224" description="G-protein coupled receptors family 1 profile domain-containing protein" evidence="11">
    <location>
        <begin position="21"/>
        <end position="2226"/>
    </location>
</feature>
<keyword evidence="6 10" id="KW-0472">Membrane</keyword>
<dbReference type="InterPro" id="IPR017452">
    <property type="entry name" value="GPCR_Rhodpsn_7TM"/>
</dbReference>
<evidence type="ECO:0000259" key="12">
    <source>
        <dbReference type="PROSITE" id="PS50262"/>
    </source>
</evidence>
<feature type="transmembrane region" description="Helical" evidence="10">
    <location>
        <begin position="2067"/>
        <end position="2087"/>
    </location>
</feature>